<dbReference type="PROSITE" id="PS01196">
    <property type="entry name" value="PEPT_TRNA_HYDROL_2"/>
    <property type="match status" value="1"/>
</dbReference>
<dbReference type="eggNOG" id="COG0193">
    <property type="taxonomic scope" value="Bacteria"/>
</dbReference>
<accession>F8L348</accession>
<feature type="active site" description="Proton acceptor" evidence="7">
    <location>
        <position position="23"/>
    </location>
</feature>
<comment type="similarity">
    <text evidence="5 7">Belongs to the PTH family.</text>
</comment>
<dbReference type="STRING" id="331113.SNE_A18090"/>
<feature type="binding site" evidence="7">
    <location>
        <position position="117"/>
    </location>
    <ligand>
        <name>tRNA</name>
        <dbReference type="ChEBI" id="CHEBI:17843"/>
    </ligand>
</feature>
<evidence type="ECO:0000256" key="3">
    <source>
        <dbReference type="ARBA" id="ARBA00022801"/>
    </source>
</evidence>
<comment type="function">
    <text evidence="7">Catalyzes the release of premature peptidyl moieties from peptidyl-tRNA molecules trapped in stalled 50S ribosomal subunits, and thus maintains levels of free tRNAs and 50S ribosomes.</text>
</comment>
<comment type="subcellular location">
    <subcellularLocation>
        <location evidence="7">Cytoplasm</location>
    </subcellularLocation>
</comment>
<proteinExistence type="inferred from homology"/>
<dbReference type="GO" id="GO:0000049">
    <property type="term" value="F:tRNA binding"/>
    <property type="evidence" value="ECO:0007669"/>
    <property type="project" value="UniProtKB-UniRule"/>
</dbReference>
<keyword evidence="2 7" id="KW-0820">tRNA-binding</keyword>
<dbReference type="FunFam" id="3.40.50.1470:FF:000001">
    <property type="entry name" value="Peptidyl-tRNA hydrolase"/>
    <property type="match status" value="1"/>
</dbReference>
<dbReference type="AlphaFoldDB" id="F8L348"/>
<dbReference type="PANTHER" id="PTHR17224">
    <property type="entry name" value="PEPTIDYL-TRNA HYDROLASE"/>
    <property type="match status" value="1"/>
</dbReference>
<gene>
    <name evidence="7 8" type="primary">pth</name>
    <name evidence="8" type="ordered locus">SNE_A18090</name>
</gene>
<feature type="binding site" evidence="7">
    <location>
        <position position="18"/>
    </location>
    <ligand>
        <name>tRNA</name>
        <dbReference type="ChEBI" id="CHEBI:17843"/>
    </ligand>
</feature>
<evidence type="ECO:0000256" key="4">
    <source>
        <dbReference type="ARBA" id="ARBA00022884"/>
    </source>
</evidence>
<protein>
    <recommendedName>
        <fullName evidence="6 7">Peptidyl-tRNA hydrolase</fullName>
        <shortName evidence="7">Pth</shortName>
        <ecNumber evidence="1 7">3.1.1.29</ecNumber>
    </recommendedName>
</protein>
<keyword evidence="9" id="KW-1185">Reference proteome</keyword>
<sequence length="190" mass="21461">MTIKGFLITGLGNPGKKYENTRHNFGFMVVKAFAEKQGWTFKADSNLQGEIASGTVSESKVILLLPKTYMNLSGQSVRKVLDYYKIDLTHFLVVADDIALDFGTLRFREKGSSGGHNGLKDIESHLGTQEYQRLRLGIGDRDHGYLEDYVLSPFSAEEQKDLPKVIEEGVDFLDKWLMKETYEKSAKETL</sequence>
<dbReference type="EMBL" id="FR872582">
    <property type="protein sequence ID" value="CCB89686.1"/>
    <property type="molecule type" value="Genomic_DNA"/>
</dbReference>
<dbReference type="RefSeq" id="WP_013944152.1">
    <property type="nucleotide sequence ID" value="NC_015713.1"/>
</dbReference>
<organism evidence="8 9">
    <name type="scientific">Simkania negevensis (strain ATCC VR-1471 / DSM 27360 / Z)</name>
    <dbReference type="NCBI Taxonomy" id="331113"/>
    <lineage>
        <taxon>Bacteria</taxon>
        <taxon>Pseudomonadati</taxon>
        <taxon>Chlamydiota</taxon>
        <taxon>Chlamydiia</taxon>
        <taxon>Parachlamydiales</taxon>
        <taxon>Simkaniaceae</taxon>
        <taxon>Simkania</taxon>
    </lineage>
</organism>
<dbReference type="GO" id="GO:0072344">
    <property type="term" value="P:rescue of stalled ribosome"/>
    <property type="evidence" value="ECO:0007669"/>
    <property type="project" value="UniProtKB-UniRule"/>
</dbReference>
<dbReference type="InterPro" id="IPR018171">
    <property type="entry name" value="Pept_tRNA_hydro_CS"/>
</dbReference>
<dbReference type="GO" id="GO:0004045">
    <property type="term" value="F:peptidyl-tRNA hydrolase activity"/>
    <property type="evidence" value="ECO:0007669"/>
    <property type="project" value="UniProtKB-UniRule"/>
</dbReference>
<comment type="subunit">
    <text evidence="7">Monomer.</text>
</comment>
<dbReference type="NCBIfam" id="TIGR00447">
    <property type="entry name" value="pth"/>
    <property type="match status" value="1"/>
</dbReference>
<dbReference type="HAMAP" id="MF_00083">
    <property type="entry name" value="Pept_tRNA_hydro_bact"/>
    <property type="match status" value="1"/>
</dbReference>
<dbReference type="CDD" id="cd00462">
    <property type="entry name" value="PTH"/>
    <property type="match status" value="1"/>
</dbReference>
<name>F8L348_SIMNZ</name>
<feature type="site" description="Stabilizes the basic form of H active site to accept a proton" evidence="7">
    <location>
        <position position="96"/>
    </location>
</feature>
<dbReference type="HOGENOM" id="CLU_062456_4_1_0"/>
<evidence type="ECO:0000313" key="8">
    <source>
        <dbReference type="EMBL" id="CCB89686.1"/>
    </source>
</evidence>
<dbReference type="InterPro" id="IPR001328">
    <property type="entry name" value="Pept_tRNA_hydro"/>
</dbReference>
<dbReference type="SUPFAM" id="SSF53178">
    <property type="entry name" value="Peptidyl-tRNA hydrolase-like"/>
    <property type="match status" value="1"/>
</dbReference>
<dbReference type="InterPro" id="IPR036416">
    <property type="entry name" value="Pept_tRNA_hydro_sf"/>
</dbReference>
<comment type="catalytic activity">
    <reaction evidence="7">
        <text>an N-acyl-L-alpha-aminoacyl-tRNA + H2O = an N-acyl-L-amino acid + a tRNA + H(+)</text>
        <dbReference type="Rhea" id="RHEA:54448"/>
        <dbReference type="Rhea" id="RHEA-COMP:10123"/>
        <dbReference type="Rhea" id="RHEA-COMP:13883"/>
        <dbReference type="ChEBI" id="CHEBI:15377"/>
        <dbReference type="ChEBI" id="CHEBI:15378"/>
        <dbReference type="ChEBI" id="CHEBI:59874"/>
        <dbReference type="ChEBI" id="CHEBI:78442"/>
        <dbReference type="ChEBI" id="CHEBI:138191"/>
        <dbReference type="EC" id="3.1.1.29"/>
    </reaction>
</comment>
<evidence type="ECO:0000256" key="1">
    <source>
        <dbReference type="ARBA" id="ARBA00013260"/>
    </source>
</evidence>
<dbReference type="KEGG" id="sng:SNE_A18090"/>
<reference evidence="8 9" key="1">
    <citation type="journal article" date="2011" name="Mol. Biol. Evol.">
        <title>Unity in variety--the pan-genome of the Chlamydiae.</title>
        <authorList>
            <person name="Collingro A."/>
            <person name="Tischler P."/>
            <person name="Weinmaier T."/>
            <person name="Penz T."/>
            <person name="Heinz E."/>
            <person name="Brunham R.C."/>
            <person name="Read T.D."/>
            <person name="Bavoil P.M."/>
            <person name="Sachse K."/>
            <person name="Kahane S."/>
            <person name="Friedman M.G."/>
            <person name="Rattei T."/>
            <person name="Myers G.S."/>
            <person name="Horn M."/>
        </authorList>
    </citation>
    <scope>NUCLEOTIDE SEQUENCE [LARGE SCALE GENOMIC DNA]</scope>
    <source>
        <strain evidence="9">ATCC VR-1471 / Z</strain>
    </source>
</reference>
<evidence type="ECO:0000256" key="6">
    <source>
        <dbReference type="ARBA" id="ARBA00050038"/>
    </source>
</evidence>
<evidence type="ECO:0000256" key="5">
    <source>
        <dbReference type="ARBA" id="ARBA00038063"/>
    </source>
</evidence>
<feature type="binding site" evidence="7">
    <location>
        <position position="69"/>
    </location>
    <ligand>
        <name>tRNA</name>
        <dbReference type="ChEBI" id="CHEBI:17843"/>
    </ligand>
</feature>
<evidence type="ECO:0000256" key="7">
    <source>
        <dbReference type="HAMAP-Rule" id="MF_00083"/>
    </source>
</evidence>
<evidence type="ECO:0000256" key="2">
    <source>
        <dbReference type="ARBA" id="ARBA00022555"/>
    </source>
</evidence>
<keyword evidence="7" id="KW-0963">Cytoplasm</keyword>
<keyword evidence="3 7" id="KW-0378">Hydrolase</keyword>
<feature type="binding site" evidence="7">
    <location>
        <position position="71"/>
    </location>
    <ligand>
        <name>tRNA</name>
        <dbReference type="ChEBI" id="CHEBI:17843"/>
    </ligand>
</feature>
<dbReference type="Gene3D" id="3.40.50.1470">
    <property type="entry name" value="Peptidyl-tRNA hydrolase"/>
    <property type="match status" value="1"/>
</dbReference>
<dbReference type="PANTHER" id="PTHR17224:SF1">
    <property type="entry name" value="PEPTIDYL-TRNA HYDROLASE"/>
    <property type="match status" value="1"/>
</dbReference>
<dbReference type="GO" id="GO:0005737">
    <property type="term" value="C:cytoplasm"/>
    <property type="evidence" value="ECO:0007669"/>
    <property type="project" value="UniProtKB-SubCell"/>
</dbReference>
<comment type="function">
    <text evidence="7">Hydrolyzes ribosome-free peptidyl-tRNAs (with 1 or more amino acids incorporated), which drop off the ribosome during protein synthesis, or as a result of ribosome stalling.</text>
</comment>
<dbReference type="EC" id="3.1.1.29" evidence="1 7"/>
<dbReference type="GO" id="GO:0006515">
    <property type="term" value="P:protein quality control for misfolded or incompletely synthesized proteins"/>
    <property type="evidence" value="ECO:0007669"/>
    <property type="project" value="UniProtKB-UniRule"/>
</dbReference>
<evidence type="ECO:0000313" key="9">
    <source>
        <dbReference type="Proteomes" id="UP000000496"/>
    </source>
</evidence>
<feature type="site" description="Discriminates between blocked and unblocked aminoacyl-tRNA" evidence="7">
    <location>
        <position position="13"/>
    </location>
</feature>
<dbReference type="Proteomes" id="UP000000496">
    <property type="component" value="Chromosome gsn.131"/>
</dbReference>
<dbReference type="Pfam" id="PF01195">
    <property type="entry name" value="Pept_tRNA_hydro"/>
    <property type="match status" value="1"/>
</dbReference>
<keyword evidence="4 7" id="KW-0694">RNA-binding</keyword>